<evidence type="ECO:0000313" key="2">
    <source>
        <dbReference type="EMBL" id="GAH34807.1"/>
    </source>
</evidence>
<dbReference type="EMBL" id="BARU01010594">
    <property type="protein sequence ID" value="GAH34807.1"/>
    <property type="molecule type" value="Genomic_DNA"/>
</dbReference>
<name>X1EQD7_9ZZZZ</name>
<gene>
    <name evidence="2" type="ORF">S03H2_20155</name>
</gene>
<feature type="domain" description="Roadblock/LAMTOR2" evidence="1">
    <location>
        <begin position="21"/>
        <end position="110"/>
    </location>
</feature>
<reference evidence="2" key="1">
    <citation type="journal article" date="2014" name="Front. Microbiol.">
        <title>High frequency of phylogenetically diverse reductive dehalogenase-homologous genes in deep subseafloor sedimentary metagenomes.</title>
        <authorList>
            <person name="Kawai M."/>
            <person name="Futagami T."/>
            <person name="Toyoda A."/>
            <person name="Takaki Y."/>
            <person name="Nishi S."/>
            <person name="Hori S."/>
            <person name="Arai W."/>
            <person name="Tsubouchi T."/>
            <person name="Morono Y."/>
            <person name="Uchiyama I."/>
            <person name="Ito T."/>
            <person name="Fujiyama A."/>
            <person name="Inagaki F."/>
            <person name="Takami H."/>
        </authorList>
    </citation>
    <scope>NUCLEOTIDE SEQUENCE</scope>
    <source>
        <strain evidence="2">Expedition CK06-06</strain>
    </source>
</reference>
<dbReference type="AlphaFoldDB" id="X1EQD7"/>
<proteinExistence type="predicted"/>
<dbReference type="Pfam" id="PF03259">
    <property type="entry name" value="Robl_LC7"/>
    <property type="match status" value="1"/>
</dbReference>
<evidence type="ECO:0000259" key="1">
    <source>
        <dbReference type="SMART" id="SM00960"/>
    </source>
</evidence>
<dbReference type="Gene3D" id="3.30.450.30">
    <property type="entry name" value="Dynein light chain 2a, cytoplasmic"/>
    <property type="match status" value="1"/>
</dbReference>
<accession>X1EQD7</accession>
<dbReference type="InterPro" id="IPR004942">
    <property type="entry name" value="Roadblock/LAMTOR2_dom"/>
</dbReference>
<dbReference type="SUPFAM" id="SSF103196">
    <property type="entry name" value="Roadblock/LC7 domain"/>
    <property type="match status" value="1"/>
</dbReference>
<sequence>ESLFKAWSDIIRELSPKSMFINSILKQLKNQKGVKDALVIEKSSGLACGSTIDTEEEEVIVGMVSLLIVTINKVTRKMELDKFKEIKLKTDSNILLLTNVNLDLILVIILSSEVLNNNLLEEIEDVGEQVTEQLRKLWIE</sequence>
<dbReference type="SMART" id="SM00960">
    <property type="entry name" value="Robl_LC7"/>
    <property type="match status" value="1"/>
</dbReference>
<organism evidence="2">
    <name type="scientific">marine sediment metagenome</name>
    <dbReference type="NCBI Taxonomy" id="412755"/>
    <lineage>
        <taxon>unclassified sequences</taxon>
        <taxon>metagenomes</taxon>
        <taxon>ecological metagenomes</taxon>
    </lineage>
</organism>
<comment type="caution">
    <text evidence="2">The sequence shown here is derived from an EMBL/GenBank/DDBJ whole genome shotgun (WGS) entry which is preliminary data.</text>
</comment>
<feature type="non-terminal residue" evidence="2">
    <location>
        <position position="1"/>
    </location>
</feature>
<dbReference type="GO" id="GO:0005525">
    <property type="term" value="F:GTP binding"/>
    <property type="evidence" value="ECO:0007669"/>
    <property type="project" value="UniProtKB-KW"/>
</dbReference>
<protein>
    <recommendedName>
        <fullName evidence="1">Roadblock/LAMTOR2 domain-containing protein</fullName>
    </recommendedName>
</protein>